<dbReference type="RefSeq" id="WP_350386325.1">
    <property type="nucleotide sequence ID" value="NZ_JBEOME010000009.1"/>
</dbReference>
<dbReference type="PROSITE" id="PS51534">
    <property type="entry name" value="SEFIR"/>
    <property type="match status" value="1"/>
</dbReference>
<reference evidence="2 3" key="1">
    <citation type="submission" date="2024-06" db="EMBL/GenBank/DDBJ databases">
        <title>Construction of an artificial bacterial consortium using nitrogen cycle bacteria from Cuatro Cienegas Basin and a mangrove forest.</title>
        <authorList>
            <person name="Aguilera-Najera D."/>
            <person name="Marquez-Cianci L."/>
            <person name="Martinez-Perez E."/>
            <person name="Rosas-Barrera M."/>
            <person name="Rodriguez-Cruz U.E."/>
            <person name="Tapia-Lopez R."/>
            <person name="Eguiarte L.E."/>
            <person name="Souza-Saldivar V."/>
        </authorList>
    </citation>
    <scope>NUCLEOTIDE SEQUENCE [LARGE SCALE GENOMIC DNA]</scope>
    <source>
        <strain evidence="2 3">S14-15</strain>
    </source>
</reference>
<keyword evidence="2" id="KW-0675">Receptor</keyword>
<organism evidence="2 3">
    <name type="scientific">Bacillus altitudinis</name>
    <dbReference type="NCBI Taxonomy" id="293387"/>
    <lineage>
        <taxon>Bacteria</taxon>
        <taxon>Bacillati</taxon>
        <taxon>Bacillota</taxon>
        <taxon>Bacilli</taxon>
        <taxon>Bacillales</taxon>
        <taxon>Bacillaceae</taxon>
        <taxon>Bacillus</taxon>
    </lineage>
</organism>
<proteinExistence type="predicted"/>
<dbReference type="Gene3D" id="3.40.50.10140">
    <property type="entry name" value="Toll/interleukin-1 receptor homology (TIR) domain"/>
    <property type="match status" value="1"/>
</dbReference>
<evidence type="ECO:0000313" key="3">
    <source>
        <dbReference type="Proteomes" id="UP001467674"/>
    </source>
</evidence>
<dbReference type="PANTHER" id="PTHR34257:SF2">
    <property type="entry name" value="E3 UBIQUITIN LIGASE TRAF3IP2"/>
    <property type="match status" value="1"/>
</dbReference>
<dbReference type="SUPFAM" id="SSF52200">
    <property type="entry name" value="Toll/Interleukin receptor TIR domain"/>
    <property type="match status" value="1"/>
</dbReference>
<dbReference type="Proteomes" id="UP001467674">
    <property type="component" value="Unassembled WGS sequence"/>
</dbReference>
<evidence type="ECO:0000313" key="2">
    <source>
        <dbReference type="EMBL" id="MER3122542.1"/>
    </source>
</evidence>
<dbReference type="EMBL" id="JBEOME010000009">
    <property type="protein sequence ID" value="MER3122542.1"/>
    <property type="molecule type" value="Genomic_DNA"/>
</dbReference>
<evidence type="ECO:0000259" key="1">
    <source>
        <dbReference type="PROSITE" id="PS51534"/>
    </source>
</evidence>
<dbReference type="InterPro" id="IPR035897">
    <property type="entry name" value="Toll_tir_struct_dom_sf"/>
</dbReference>
<protein>
    <submittedName>
        <fullName evidence="2">Toll/interleukin-1 receptor domain-containing protein</fullName>
    </submittedName>
</protein>
<dbReference type="PANTHER" id="PTHR34257">
    <property type="entry name" value="ADAPTER PROTEIN CIKS"/>
    <property type="match status" value="1"/>
</dbReference>
<dbReference type="InterPro" id="IPR053047">
    <property type="entry name" value="E3_ubiq_ligase_TRAF3IP2"/>
</dbReference>
<accession>A0ABV1S7L8</accession>
<dbReference type="InterPro" id="IPR013568">
    <property type="entry name" value="SEFIR_dom"/>
</dbReference>
<dbReference type="Pfam" id="PF08357">
    <property type="entry name" value="SEFIR"/>
    <property type="match status" value="1"/>
</dbReference>
<name>A0ABV1S7L8_BACAB</name>
<keyword evidence="3" id="KW-1185">Reference proteome</keyword>
<comment type="caution">
    <text evidence="2">The sequence shown here is derived from an EMBL/GenBank/DDBJ whole genome shotgun (WGS) entry which is preliminary data.</text>
</comment>
<sequence>MNENPKVFISYTHDSREHADKILSFSNSLRSEGIDTILDQYETSPSEGWPRWMDRQVRNADFVLMVCTPTYFRRVMGEEKEGVGLGGIWEGNLIYQHLYNNGMVNNNFIPILFDGYSYNDIPTPLQGATHYYVDVEANFDKLYWRLRNINPTERPALGKLRPLPEKERKSLFISSFIDIEKWDRAKWSGIAFILDPSYTEPPRLVLLFKSEKEAKEIFEEWISRIGRCDSEGAIRISIVEGDVPNEDAGYYVHIGTNIESAIERAKKQELDIHDNLFLVVSRFHRMNPLPESRNLENFKLMYEKFGSYFIMPSVIDESLTKFKYLGDEFKMLKKGIIFRNVDEIFSEHDEDAVLLPKYRKS</sequence>
<gene>
    <name evidence="2" type="ORF">ABQG71_15235</name>
</gene>
<feature type="domain" description="SEFIR" evidence="1">
    <location>
        <begin position="4"/>
        <end position="142"/>
    </location>
</feature>